<evidence type="ECO:0000313" key="1">
    <source>
        <dbReference type="EMBL" id="VEL29978.1"/>
    </source>
</evidence>
<reference evidence="1" key="1">
    <citation type="submission" date="2018-11" db="EMBL/GenBank/DDBJ databases">
        <authorList>
            <consortium name="Pathogen Informatics"/>
        </authorList>
    </citation>
    <scope>NUCLEOTIDE SEQUENCE</scope>
</reference>
<dbReference type="Proteomes" id="UP000784294">
    <property type="component" value="Unassembled WGS sequence"/>
</dbReference>
<gene>
    <name evidence="1" type="ORF">PXEA_LOCUS23418</name>
</gene>
<evidence type="ECO:0000313" key="2">
    <source>
        <dbReference type="Proteomes" id="UP000784294"/>
    </source>
</evidence>
<sequence length="75" mass="8362">MSGCRLGGGLLSLQLPMDPLESGAHFAGRSLPVWLMDECMQQHQQQLLHYLHPAYAPQVATYQLALKGKIEEENN</sequence>
<comment type="caution">
    <text evidence="1">The sequence shown here is derived from an EMBL/GenBank/DDBJ whole genome shotgun (WGS) entry which is preliminary data.</text>
</comment>
<organism evidence="1 2">
    <name type="scientific">Protopolystoma xenopodis</name>
    <dbReference type="NCBI Taxonomy" id="117903"/>
    <lineage>
        <taxon>Eukaryota</taxon>
        <taxon>Metazoa</taxon>
        <taxon>Spiralia</taxon>
        <taxon>Lophotrochozoa</taxon>
        <taxon>Platyhelminthes</taxon>
        <taxon>Monogenea</taxon>
        <taxon>Polyopisthocotylea</taxon>
        <taxon>Polystomatidea</taxon>
        <taxon>Polystomatidae</taxon>
        <taxon>Protopolystoma</taxon>
    </lineage>
</organism>
<protein>
    <submittedName>
        <fullName evidence="1">Uncharacterized protein</fullName>
    </submittedName>
</protein>
<proteinExistence type="predicted"/>
<name>A0A3S5A7Q6_9PLAT</name>
<keyword evidence="2" id="KW-1185">Reference proteome</keyword>
<accession>A0A3S5A7Q6</accession>
<dbReference type="AlphaFoldDB" id="A0A3S5A7Q6"/>
<dbReference type="EMBL" id="CAAALY010108201">
    <property type="protein sequence ID" value="VEL29978.1"/>
    <property type="molecule type" value="Genomic_DNA"/>
</dbReference>